<dbReference type="Proteomes" id="UP000282312">
    <property type="component" value="Unassembled WGS sequence"/>
</dbReference>
<dbReference type="OrthoDB" id="3390877at2"/>
<reference evidence="1 2" key="1">
    <citation type="submission" date="2018-05" db="EMBL/GenBank/DDBJ databases">
        <title>Micromonospora from Atacama Desert.</title>
        <authorList>
            <person name="Carro L."/>
            <person name="Goodfellow M."/>
            <person name="Klenk H.-P."/>
        </authorList>
    </citation>
    <scope>NUCLEOTIDE SEQUENCE [LARGE SCALE GENOMIC DNA]</scope>
    <source>
        <strain evidence="1 2">LB39</strain>
    </source>
</reference>
<name>A0A3N9WYF4_9ACTN</name>
<sequence length="77" mass="8335">MPAVEAWLLGGPADGRFTHVEVDDDGSLPQAIVLPQSGAYLGARDHPSPPVQHRYLRCAGEVDPPTFRYDGPVPQDQ</sequence>
<dbReference type="RefSeq" id="WP_124771553.1">
    <property type="nucleotide sequence ID" value="NZ_QGSZ01000147.1"/>
</dbReference>
<organism evidence="1 2">
    <name type="scientific">Micromonospora inaquosa</name>
    <dbReference type="NCBI Taxonomy" id="2203716"/>
    <lineage>
        <taxon>Bacteria</taxon>
        <taxon>Bacillati</taxon>
        <taxon>Actinomycetota</taxon>
        <taxon>Actinomycetes</taxon>
        <taxon>Micromonosporales</taxon>
        <taxon>Micromonosporaceae</taxon>
        <taxon>Micromonospora</taxon>
    </lineage>
</organism>
<dbReference type="EMBL" id="QGSZ01000147">
    <property type="protein sequence ID" value="RQX05915.1"/>
    <property type="molecule type" value="Genomic_DNA"/>
</dbReference>
<accession>A0A3N9WYF4</accession>
<gene>
    <name evidence="1" type="ORF">DLJ59_06305</name>
</gene>
<dbReference type="AlphaFoldDB" id="A0A3N9WYF4"/>
<keyword evidence="2" id="KW-1185">Reference proteome</keyword>
<proteinExistence type="predicted"/>
<evidence type="ECO:0000313" key="1">
    <source>
        <dbReference type="EMBL" id="RQX05915.1"/>
    </source>
</evidence>
<evidence type="ECO:0000313" key="2">
    <source>
        <dbReference type="Proteomes" id="UP000282312"/>
    </source>
</evidence>
<protein>
    <submittedName>
        <fullName evidence="1">Uncharacterized protein</fullName>
    </submittedName>
</protein>
<comment type="caution">
    <text evidence="1">The sequence shown here is derived from an EMBL/GenBank/DDBJ whole genome shotgun (WGS) entry which is preliminary data.</text>
</comment>